<keyword evidence="2" id="KW-0812">Transmembrane</keyword>
<dbReference type="EMBL" id="KN832887">
    <property type="protein sequence ID" value="KIM95409.1"/>
    <property type="molecule type" value="Genomic_DNA"/>
</dbReference>
<evidence type="ECO:0000256" key="2">
    <source>
        <dbReference type="SAM" id="Phobius"/>
    </source>
</evidence>
<feature type="region of interest" description="Disordered" evidence="1">
    <location>
        <begin position="1"/>
        <end position="22"/>
    </location>
</feature>
<evidence type="ECO:0000313" key="4">
    <source>
        <dbReference type="Proteomes" id="UP000054321"/>
    </source>
</evidence>
<accession>A0A0C3GVU2</accession>
<dbReference type="InParanoid" id="A0A0C3GVU2"/>
<dbReference type="OrthoDB" id="5400196at2759"/>
<reference evidence="3 4" key="1">
    <citation type="submission" date="2014-04" db="EMBL/GenBank/DDBJ databases">
        <authorList>
            <consortium name="DOE Joint Genome Institute"/>
            <person name="Kuo A."/>
            <person name="Martino E."/>
            <person name="Perotto S."/>
            <person name="Kohler A."/>
            <person name="Nagy L.G."/>
            <person name="Floudas D."/>
            <person name="Copeland A."/>
            <person name="Barry K.W."/>
            <person name="Cichocki N."/>
            <person name="Veneault-Fourrey C."/>
            <person name="LaButti K."/>
            <person name="Lindquist E.A."/>
            <person name="Lipzen A."/>
            <person name="Lundell T."/>
            <person name="Morin E."/>
            <person name="Murat C."/>
            <person name="Sun H."/>
            <person name="Tunlid A."/>
            <person name="Henrissat B."/>
            <person name="Grigoriev I.V."/>
            <person name="Hibbett D.S."/>
            <person name="Martin F."/>
            <person name="Nordberg H.P."/>
            <person name="Cantor M.N."/>
            <person name="Hua S.X."/>
        </authorList>
    </citation>
    <scope>NUCLEOTIDE SEQUENCE [LARGE SCALE GENOMIC DNA]</scope>
    <source>
        <strain evidence="3 4">Zn</strain>
    </source>
</reference>
<proteinExistence type="predicted"/>
<keyword evidence="4" id="KW-1185">Reference proteome</keyword>
<keyword evidence="2" id="KW-1133">Transmembrane helix</keyword>
<feature type="transmembrane region" description="Helical" evidence="2">
    <location>
        <begin position="542"/>
        <end position="561"/>
    </location>
</feature>
<dbReference type="Proteomes" id="UP000054321">
    <property type="component" value="Unassembled WGS sequence"/>
</dbReference>
<protein>
    <submittedName>
        <fullName evidence="3">Uncharacterized protein</fullName>
    </submittedName>
</protein>
<gene>
    <name evidence="3" type="ORF">OIDMADRAFT_183932</name>
</gene>
<keyword evidence="2" id="KW-0472">Membrane</keyword>
<feature type="transmembrane region" description="Helical" evidence="2">
    <location>
        <begin position="41"/>
        <end position="63"/>
    </location>
</feature>
<name>A0A0C3GVU2_OIDMZ</name>
<dbReference type="HOGENOM" id="CLU_480659_0_0_1"/>
<sequence>MSREAVEIHQQTQPSKDDRDTNGIQKAQITVSDFDHPMSHLLAFVAIMLQLAVIVVLIVFNIVPVWIQKPQKWEGSSLSNTDRLLYLTGTTILATIIASFTTTSLSEVSRHIFTTVSFWLTAAIVAGISPTSFPLVTSTVAILSVDYSAPISDNSFDPCLDVTNNTKTGGFIWQLSNGSYISVNTTYNTHCETQMVLPAFWNIQYTPQKDAYSMGGVPVTPLAAGVPYCIDQGFDCSFGLQGSVAGDDIGVFYSSSSASFNWVTQCFPVLATNPVSCRESGEVTISDSTMTVEARGCTASKSFPDLNSTINAAATVVGICTGSSPDIGTATIVIGSIGSYAHDLSDTFPTATNISYNSQDRVTMSVACTIDIAPSVGFRLLNFTRNVPGSDSDSNLLSNVDYSTHVTVAGNYCTPISPSGPMNISQFLTSSMLTTGGSAAWQLLSENQNTDGRLSTLMQNANYLDSNVALTFPDSQNKLEDSLGQASAIALGLFWGYWAEFRIGGPTLWGTNPIDSNIIGIDILNGNASLEGVRAGSGSKIALLYVIPELFSAGLLIWLLYCARDLK</sequence>
<reference evidence="4" key="2">
    <citation type="submission" date="2015-01" db="EMBL/GenBank/DDBJ databases">
        <title>Evolutionary Origins and Diversification of the Mycorrhizal Mutualists.</title>
        <authorList>
            <consortium name="DOE Joint Genome Institute"/>
            <consortium name="Mycorrhizal Genomics Consortium"/>
            <person name="Kohler A."/>
            <person name="Kuo A."/>
            <person name="Nagy L.G."/>
            <person name="Floudas D."/>
            <person name="Copeland A."/>
            <person name="Barry K.W."/>
            <person name="Cichocki N."/>
            <person name="Veneault-Fourrey C."/>
            <person name="LaButti K."/>
            <person name="Lindquist E.A."/>
            <person name="Lipzen A."/>
            <person name="Lundell T."/>
            <person name="Morin E."/>
            <person name="Murat C."/>
            <person name="Riley R."/>
            <person name="Ohm R."/>
            <person name="Sun H."/>
            <person name="Tunlid A."/>
            <person name="Henrissat B."/>
            <person name="Grigoriev I.V."/>
            <person name="Hibbett D.S."/>
            <person name="Martin F."/>
        </authorList>
    </citation>
    <scope>NUCLEOTIDE SEQUENCE [LARGE SCALE GENOMIC DNA]</scope>
    <source>
        <strain evidence="4">Zn</strain>
    </source>
</reference>
<organism evidence="3 4">
    <name type="scientific">Oidiodendron maius (strain Zn)</name>
    <dbReference type="NCBI Taxonomy" id="913774"/>
    <lineage>
        <taxon>Eukaryota</taxon>
        <taxon>Fungi</taxon>
        <taxon>Dikarya</taxon>
        <taxon>Ascomycota</taxon>
        <taxon>Pezizomycotina</taxon>
        <taxon>Leotiomycetes</taxon>
        <taxon>Leotiomycetes incertae sedis</taxon>
        <taxon>Myxotrichaceae</taxon>
        <taxon>Oidiodendron</taxon>
    </lineage>
</organism>
<evidence type="ECO:0000256" key="1">
    <source>
        <dbReference type="SAM" id="MobiDB-lite"/>
    </source>
</evidence>
<feature type="transmembrane region" description="Helical" evidence="2">
    <location>
        <begin position="84"/>
        <end position="106"/>
    </location>
</feature>
<dbReference type="AlphaFoldDB" id="A0A0C3GVU2"/>
<evidence type="ECO:0000313" key="3">
    <source>
        <dbReference type="EMBL" id="KIM95409.1"/>
    </source>
</evidence>